<gene>
    <name evidence="3" type="ORF">R3P38DRAFT_2891182</name>
</gene>
<feature type="region of interest" description="Disordered" evidence="2">
    <location>
        <begin position="1"/>
        <end position="23"/>
    </location>
</feature>
<evidence type="ECO:0000313" key="3">
    <source>
        <dbReference type="EMBL" id="KAK7042557.1"/>
    </source>
</evidence>
<organism evidence="3 4">
    <name type="scientific">Favolaschia claudopus</name>
    <dbReference type="NCBI Taxonomy" id="2862362"/>
    <lineage>
        <taxon>Eukaryota</taxon>
        <taxon>Fungi</taxon>
        <taxon>Dikarya</taxon>
        <taxon>Basidiomycota</taxon>
        <taxon>Agaricomycotina</taxon>
        <taxon>Agaricomycetes</taxon>
        <taxon>Agaricomycetidae</taxon>
        <taxon>Agaricales</taxon>
        <taxon>Marasmiineae</taxon>
        <taxon>Mycenaceae</taxon>
        <taxon>Favolaschia</taxon>
    </lineage>
</organism>
<feature type="coiled-coil region" evidence="1">
    <location>
        <begin position="99"/>
        <end position="133"/>
    </location>
</feature>
<feature type="coiled-coil region" evidence="1">
    <location>
        <begin position="162"/>
        <end position="201"/>
    </location>
</feature>
<protein>
    <submittedName>
        <fullName evidence="3">Uncharacterized protein</fullName>
    </submittedName>
</protein>
<dbReference type="AlphaFoldDB" id="A0AAW0CV59"/>
<accession>A0AAW0CV59</accession>
<name>A0AAW0CV59_9AGAR</name>
<dbReference type="Proteomes" id="UP001362999">
    <property type="component" value="Unassembled WGS sequence"/>
</dbReference>
<comment type="caution">
    <text evidence="3">The sequence shown here is derived from an EMBL/GenBank/DDBJ whole genome shotgun (WGS) entry which is preliminary data.</text>
</comment>
<evidence type="ECO:0000256" key="2">
    <source>
        <dbReference type="SAM" id="MobiDB-lite"/>
    </source>
</evidence>
<evidence type="ECO:0000313" key="4">
    <source>
        <dbReference type="Proteomes" id="UP001362999"/>
    </source>
</evidence>
<keyword evidence="1" id="KW-0175">Coiled coil</keyword>
<dbReference type="EMBL" id="JAWWNJ010000013">
    <property type="protein sequence ID" value="KAK7042557.1"/>
    <property type="molecule type" value="Genomic_DNA"/>
</dbReference>
<evidence type="ECO:0000256" key="1">
    <source>
        <dbReference type="SAM" id="Coils"/>
    </source>
</evidence>
<reference evidence="3 4" key="1">
    <citation type="journal article" date="2024" name="J Genomics">
        <title>Draft genome sequencing and assembly of Favolaschia claudopus CIRM-BRFM 2984 isolated from oak limbs.</title>
        <authorList>
            <person name="Navarro D."/>
            <person name="Drula E."/>
            <person name="Chaduli D."/>
            <person name="Cazenave R."/>
            <person name="Ahrendt S."/>
            <person name="Wang J."/>
            <person name="Lipzen A."/>
            <person name="Daum C."/>
            <person name="Barry K."/>
            <person name="Grigoriev I.V."/>
            <person name="Favel A."/>
            <person name="Rosso M.N."/>
            <person name="Martin F."/>
        </authorList>
    </citation>
    <scope>NUCLEOTIDE SEQUENCE [LARGE SCALE GENOMIC DNA]</scope>
    <source>
        <strain evidence="3 4">CIRM-BRFM 2984</strain>
    </source>
</reference>
<sequence>MSIPPIRLPKPRHPTGATDTPEAVAITRKRNRHTDAGEFDSSGQCPPAKKNFDWAHPKNFSDITTSQNGIAEAVNRLASLATHIANDVNTTASISRGYILQQEEIVQNRSKEVADLQNKVAFLTADVKSLQESNEETTSFVLDLQYKLLHKEAEWKVAQDNADKLGAELNEKHALVENLRAQLAEETANATAAKAEALSNEKRLMDQVQEISVHSVNLQALVSSVLSKRMV</sequence>
<keyword evidence="4" id="KW-1185">Reference proteome</keyword>
<proteinExistence type="predicted"/>
<dbReference type="SUPFAM" id="SSF161270">
    <property type="entry name" value="PspA lactotransferrin-binding region"/>
    <property type="match status" value="1"/>
</dbReference>